<feature type="non-terminal residue" evidence="1">
    <location>
        <position position="1"/>
    </location>
</feature>
<proteinExistence type="predicted"/>
<name>A0A0V1CUM0_TRIBR</name>
<protein>
    <submittedName>
        <fullName evidence="1">Uncharacterized protein</fullName>
    </submittedName>
</protein>
<organism evidence="1 2">
    <name type="scientific">Trichinella britovi</name>
    <name type="common">Parasitic roundworm</name>
    <dbReference type="NCBI Taxonomy" id="45882"/>
    <lineage>
        <taxon>Eukaryota</taxon>
        <taxon>Metazoa</taxon>
        <taxon>Ecdysozoa</taxon>
        <taxon>Nematoda</taxon>
        <taxon>Enoplea</taxon>
        <taxon>Dorylaimia</taxon>
        <taxon>Trichinellida</taxon>
        <taxon>Trichinellidae</taxon>
        <taxon>Trichinella</taxon>
    </lineage>
</organism>
<dbReference type="EMBL" id="JYDI01000095">
    <property type="protein sequence ID" value="KRY52971.1"/>
    <property type="molecule type" value="Genomic_DNA"/>
</dbReference>
<comment type="caution">
    <text evidence="1">The sequence shown here is derived from an EMBL/GenBank/DDBJ whole genome shotgun (WGS) entry which is preliminary data.</text>
</comment>
<gene>
    <name evidence="1" type="ORF">T03_8727</name>
</gene>
<sequence>VENYDDTLIVDYINATTVTAETGIKACPPVPACFHKDYQWNRIPRVEHGGHQFHHGIGLYPPVGVLESHGQSLRFCACRLVADMKDTNVAEAKTFSPTTLLVHPGRSGCRLSQTNPCAEWEQAVNAPRWSRSDGHVKPGRTNVAPGFALRLRPRANKNLHIPSGYASGPQALPSGYAPGQIKICIFPQAMPQAFYCTGLQSQTNRCADWEQAVNAPHWLMLTLVTTRTYERCR</sequence>
<dbReference type="Proteomes" id="UP000054653">
    <property type="component" value="Unassembled WGS sequence"/>
</dbReference>
<evidence type="ECO:0000313" key="1">
    <source>
        <dbReference type="EMBL" id="KRY52971.1"/>
    </source>
</evidence>
<reference evidence="1 2" key="1">
    <citation type="submission" date="2015-01" db="EMBL/GenBank/DDBJ databases">
        <title>Evolution of Trichinella species and genotypes.</title>
        <authorList>
            <person name="Korhonen P.K."/>
            <person name="Edoardo P."/>
            <person name="Giuseppe L.R."/>
            <person name="Gasser R.B."/>
        </authorList>
    </citation>
    <scope>NUCLEOTIDE SEQUENCE [LARGE SCALE GENOMIC DNA]</scope>
    <source>
        <strain evidence="1">ISS120</strain>
    </source>
</reference>
<accession>A0A0V1CUM0</accession>
<dbReference type="AlphaFoldDB" id="A0A0V1CUM0"/>
<keyword evidence="2" id="KW-1185">Reference proteome</keyword>
<feature type="non-terminal residue" evidence="1">
    <location>
        <position position="233"/>
    </location>
</feature>
<dbReference type="OrthoDB" id="5931545at2759"/>
<evidence type="ECO:0000313" key="2">
    <source>
        <dbReference type="Proteomes" id="UP000054653"/>
    </source>
</evidence>